<evidence type="ECO:0000256" key="3">
    <source>
        <dbReference type="ARBA" id="ARBA00005811"/>
    </source>
</evidence>
<comment type="caution">
    <text evidence="14">The sequence shown here is derived from an EMBL/GenBank/DDBJ whole genome shotgun (WGS) entry which is preliminary data.</text>
</comment>
<comment type="subunit">
    <text evidence="4">The accessory proteins ExbB and ExbD seem to form a complex with TonB.</text>
</comment>
<evidence type="ECO:0000256" key="6">
    <source>
        <dbReference type="ARBA" id="ARBA00022475"/>
    </source>
</evidence>
<evidence type="ECO:0000256" key="5">
    <source>
        <dbReference type="ARBA" id="ARBA00022448"/>
    </source>
</evidence>
<dbReference type="InterPro" id="IPR003400">
    <property type="entry name" value="ExbD"/>
</dbReference>
<evidence type="ECO:0000256" key="2">
    <source>
        <dbReference type="ARBA" id="ARBA00004249"/>
    </source>
</evidence>
<keyword evidence="7" id="KW-0997">Cell inner membrane</keyword>
<name>A0ABQ3AYX0_9GAMM</name>
<proteinExistence type="inferred from homology"/>
<keyword evidence="5 12" id="KW-0813">Transport</keyword>
<keyword evidence="8 12" id="KW-0812">Transmembrane</keyword>
<comment type="function">
    <text evidence="1">Involved in the TonB-dependent energy-dependent transport of various receptor-bound substrates.</text>
</comment>
<dbReference type="RefSeq" id="WP_189416561.1">
    <property type="nucleotide sequence ID" value="NZ_BMYZ01000001.1"/>
</dbReference>
<gene>
    <name evidence="14" type="primary">exbD</name>
    <name evidence="14" type="ORF">GCM10011613_10900</name>
</gene>
<dbReference type="EMBL" id="BMYZ01000001">
    <property type="protein sequence ID" value="GGY68498.1"/>
    <property type="molecule type" value="Genomic_DNA"/>
</dbReference>
<organism evidence="14 15">
    <name type="scientific">Cellvibrio zantedeschiae</name>
    <dbReference type="NCBI Taxonomy" id="1237077"/>
    <lineage>
        <taxon>Bacteria</taxon>
        <taxon>Pseudomonadati</taxon>
        <taxon>Pseudomonadota</taxon>
        <taxon>Gammaproteobacteria</taxon>
        <taxon>Cellvibrionales</taxon>
        <taxon>Cellvibrionaceae</taxon>
        <taxon>Cellvibrio</taxon>
    </lineage>
</organism>
<evidence type="ECO:0000256" key="7">
    <source>
        <dbReference type="ARBA" id="ARBA00022519"/>
    </source>
</evidence>
<evidence type="ECO:0000313" key="14">
    <source>
        <dbReference type="EMBL" id="GGY68498.1"/>
    </source>
</evidence>
<evidence type="ECO:0000256" key="9">
    <source>
        <dbReference type="ARBA" id="ARBA00022927"/>
    </source>
</evidence>
<keyword evidence="15" id="KW-1185">Reference proteome</keyword>
<evidence type="ECO:0000313" key="15">
    <source>
        <dbReference type="Proteomes" id="UP000619761"/>
    </source>
</evidence>
<accession>A0ABQ3AYX0</accession>
<evidence type="ECO:0000256" key="11">
    <source>
        <dbReference type="ARBA" id="ARBA00023136"/>
    </source>
</evidence>
<feature type="transmembrane region" description="Helical" evidence="13">
    <location>
        <begin position="20"/>
        <end position="40"/>
    </location>
</feature>
<reference evidence="15" key="1">
    <citation type="journal article" date="2019" name="Int. J. Syst. Evol. Microbiol.">
        <title>The Global Catalogue of Microorganisms (GCM) 10K type strain sequencing project: providing services to taxonomists for standard genome sequencing and annotation.</title>
        <authorList>
            <consortium name="The Broad Institute Genomics Platform"/>
            <consortium name="The Broad Institute Genome Sequencing Center for Infectious Disease"/>
            <person name="Wu L."/>
            <person name="Ma J."/>
        </authorList>
    </citation>
    <scope>NUCLEOTIDE SEQUENCE [LARGE SCALE GENOMIC DNA]</scope>
    <source>
        <strain evidence="15">KCTC 32239</strain>
    </source>
</reference>
<evidence type="ECO:0000256" key="1">
    <source>
        <dbReference type="ARBA" id="ARBA00003540"/>
    </source>
</evidence>
<dbReference type="PANTHER" id="PTHR30558:SF12">
    <property type="entry name" value="BIOPOLYMER TRANSPORT PROTEIN EXBD"/>
    <property type="match status" value="1"/>
</dbReference>
<keyword evidence="9 12" id="KW-0653">Protein transport</keyword>
<dbReference type="Proteomes" id="UP000619761">
    <property type="component" value="Unassembled WGS sequence"/>
</dbReference>
<evidence type="ECO:0000256" key="13">
    <source>
        <dbReference type="SAM" id="Phobius"/>
    </source>
</evidence>
<comment type="similarity">
    <text evidence="3 12">Belongs to the ExbD/TolR family.</text>
</comment>
<evidence type="ECO:0000256" key="8">
    <source>
        <dbReference type="ARBA" id="ARBA00022692"/>
    </source>
</evidence>
<keyword evidence="10 13" id="KW-1133">Transmembrane helix</keyword>
<evidence type="ECO:0000256" key="4">
    <source>
        <dbReference type="ARBA" id="ARBA00011471"/>
    </source>
</evidence>
<dbReference type="Pfam" id="PF02472">
    <property type="entry name" value="ExbD"/>
    <property type="match status" value="1"/>
</dbReference>
<dbReference type="PANTHER" id="PTHR30558">
    <property type="entry name" value="EXBD MEMBRANE COMPONENT OF PMF-DRIVEN MACROMOLECULE IMPORT SYSTEM"/>
    <property type="match status" value="1"/>
</dbReference>
<sequence>MAFSSGGSDSDEVFGEINVTPLVDVMLVLLVTFIITAPMLTNTINVNLPDTQPTFQQKEPEKPTVISVDETGKVYIDKEGYPLVEIEAELIKRKTENPEIRLNLNADEKVNYGVIAKVMAAIERAGIDRLSFISEHEGN</sequence>
<evidence type="ECO:0000256" key="12">
    <source>
        <dbReference type="RuleBase" id="RU003879"/>
    </source>
</evidence>
<keyword evidence="11 13" id="KW-0472">Membrane</keyword>
<dbReference type="Gene3D" id="3.30.420.270">
    <property type="match status" value="1"/>
</dbReference>
<evidence type="ECO:0000256" key="10">
    <source>
        <dbReference type="ARBA" id="ARBA00022989"/>
    </source>
</evidence>
<keyword evidence="6" id="KW-1003">Cell membrane</keyword>
<protein>
    <submittedName>
        <fullName evidence="14">Biopolymer transporter ExbD</fullName>
    </submittedName>
</protein>
<comment type="subcellular location">
    <subcellularLocation>
        <location evidence="2">Cell inner membrane</location>
        <topology evidence="2">Single-pass type II membrane protein</topology>
    </subcellularLocation>
    <subcellularLocation>
        <location evidence="12">Cell membrane</location>
        <topology evidence="12">Single-pass type II membrane protein</topology>
    </subcellularLocation>
</comment>